<dbReference type="Proteomes" id="UP001165667">
    <property type="component" value="Unassembled WGS sequence"/>
</dbReference>
<dbReference type="Pfam" id="PF00005">
    <property type="entry name" value="ABC_tran"/>
    <property type="match status" value="1"/>
</dbReference>
<feature type="domain" description="ABC transporter" evidence="5">
    <location>
        <begin position="18"/>
        <end position="233"/>
    </location>
</feature>
<dbReference type="InterPro" id="IPR003593">
    <property type="entry name" value="AAA+_ATPase"/>
</dbReference>
<dbReference type="GO" id="GO:0005524">
    <property type="term" value="F:ATP binding"/>
    <property type="evidence" value="ECO:0007669"/>
    <property type="project" value="UniProtKB-KW"/>
</dbReference>
<dbReference type="PANTHER" id="PTHR42788">
    <property type="entry name" value="TAURINE IMPORT ATP-BINDING PROTEIN-RELATED"/>
    <property type="match status" value="1"/>
</dbReference>
<dbReference type="PROSITE" id="PS50893">
    <property type="entry name" value="ABC_TRANSPORTER_2"/>
    <property type="match status" value="1"/>
</dbReference>
<name>A0AA41YR61_9HYPH</name>
<dbReference type="GO" id="GO:0016887">
    <property type="term" value="F:ATP hydrolysis activity"/>
    <property type="evidence" value="ECO:0007669"/>
    <property type="project" value="InterPro"/>
</dbReference>
<dbReference type="SUPFAM" id="SSF52540">
    <property type="entry name" value="P-loop containing nucleoside triphosphate hydrolases"/>
    <property type="match status" value="1"/>
</dbReference>
<evidence type="ECO:0000256" key="3">
    <source>
        <dbReference type="ARBA" id="ARBA00022741"/>
    </source>
</evidence>
<dbReference type="PANTHER" id="PTHR42788:SF19">
    <property type="entry name" value="ALIPHATIC SULFONATES IMPORT ATP-BINDING PROTEIN SSUB 2"/>
    <property type="match status" value="1"/>
</dbReference>
<protein>
    <submittedName>
        <fullName evidence="6">ATP-binding cassette domain-containing protein</fullName>
    </submittedName>
</protein>
<keyword evidence="7" id="KW-1185">Reference proteome</keyword>
<dbReference type="InterPro" id="IPR050166">
    <property type="entry name" value="ABC_transporter_ATP-bind"/>
</dbReference>
<comment type="caution">
    <text evidence="6">The sequence shown here is derived from an EMBL/GenBank/DDBJ whole genome shotgun (WGS) entry which is preliminary data.</text>
</comment>
<evidence type="ECO:0000313" key="6">
    <source>
        <dbReference type="EMBL" id="MCW6506639.1"/>
    </source>
</evidence>
<dbReference type="InterPro" id="IPR027417">
    <property type="entry name" value="P-loop_NTPase"/>
</dbReference>
<proteinExistence type="inferred from homology"/>
<dbReference type="EMBL" id="JAMOIM010000001">
    <property type="protein sequence ID" value="MCW6506639.1"/>
    <property type="molecule type" value="Genomic_DNA"/>
</dbReference>
<accession>A0AA41YR61</accession>
<comment type="similarity">
    <text evidence="1">Belongs to the ABC transporter superfamily.</text>
</comment>
<reference evidence="6" key="1">
    <citation type="submission" date="2022-05" db="EMBL/GenBank/DDBJ databases">
        <authorList>
            <person name="Pankratov T."/>
        </authorList>
    </citation>
    <scope>NUCLEOTIDE SEQUENCE</scope>
    <source>
        <strain evidence="6">BP6-180914</strain>
    </source>
</reference>
<evidence type="ECO:0000256" key="4">
    <source>
        <dbReference type="ARBA" id="ARBA00022840"/>
    </source>
</evidence>
<dbReference type="SMART" id="SM00382">
    <property type="entry name" value="AAA"/>
    <property type="match status" value="1"/>
</dbReference>
<keyword evidence="2" id="KW-0813">Transport</keyword>
<dbReference type="Gene3D" id="3.40.50.300">
    <property type="entry name" value="P-loop containing nucleotide triphosphate hydrolases"/>
    <property type="match status" value="1"/>
</dbReference>
<evidence type="ECO:0000256" key="1">
    <source>
        <dbReference type="ARBA" id="ARBA00005417"/>
    </source>
</evidence>
<evidence type="ECO:0000313" key="7">
    <source>
        <dbReference type="Proteomes" id="UP001165667"/>
    </source>
</evidence>
<keyword evidence="4 6" id="KW-0067">ATP-binding</keyword>
<organism evidence="6 7">
    <name type="scientific">Lichenifustis flavocetrariae</name>
    <dbReference type="NCBI Taxonomy" id="2949735"/>
    <lineage>
        <taxon>Bacteria</taxon>
        <taxon>Pseudomonadati</taxon>
        <taxon>Pseudomonadota</taxon>
        <taxon>Alphaproteobacteria</taxon>
        <taxon>Hyphomicrobiales</taxon>
        <taxon>Lichenihabitantaceae</taxon>
        <taxon>Lichenifustis</taxon>
    </lineage>
</organism>
<sequence length="246" mass="26029">MNGAPHAGVPDAFEITVTRKAHVAADATRVVVLQDFILSLPKSGFVALIGPSGCGKTTLLRIAAGLDQSFVGKVRNPEALRLGVVFQEPRLLPWRNVAENIALARPAAMPDNTADLADRLGFTSVLSRYPSELSLGLARRVSLARALAIDPGLLLLDEPFVSLDGASADRLREVLAQTVGQSGATVLMVTHDVVEAIGLADTLIVLSERPARILARIALPAPRGRRTIEDTEAILAEVRKAQATAG</sequence>
<gene>
    <name evidence="6" type="ORF">M8523_01215</name>
</gene>
<dbReference type="AlphaFoldDB" id="A0AA41YR61"/>
<keyword evidence="3" id="KW-0547">Nucleotide-binding</keyword>
<dbReference type="RefSeq" id="WP_282582995.1">
    <property type="nucleotide sequence ID" value="NZ_JAMOIM010000001.1"/>
</dbReference>
<evidence type="ECO:0000259" key="5">
    <source>
        <dbReference type="PROSITE" id="PS50893"/>
    </source>
</evidence>
<evidence type="ECO:0000256" key="2">
    <source>
        <dbReference type="ARBA" id="ARBA00022448"/>
    </source>
</evidence>
<dbReference type="InterPro" id="IPR003439">
    <property type="entry name" value="ABC_transporter-like_ATP-bd"/>
</dbReference>